<dbReference type="PANTHER" id="PTHR43549">
    <property type="entry name" value="MULTIDRUG RESISTANCE PROTEIN YPNP-RELATED"/>
    <property type="match status" value="1"/>
</dbReference>
<name>A0A4R1NK39_9RHOB</name>
<dbReference type="AlphaFoldDB" id="A0A4R1NK39"/>
<accession>A0A4R1NK39</accession>
<comment type="subcellular location">
    <subcellularLocation>
        <location evidence="1">Cell inner membrane</location>
        <topology evidence="1">Multi-pass membrane protein</topology>
    </subcellularLocation>
</comment>
<dbReference type="Pfam" id="PF01554">
    <property type="entry name" value="MatE"/>
    <property type="match status" value="2"/>
</dbReference>
<sequence length="455" mass="47796">MQKRGRFLDGSTMGHVVRMTMTSAVGITFVFLVDLANLFWLSQFGNPKMVAAMGFAFAIQFFSVSSGIGLMIATTALVSRRIGKGEQARAREDATASMVISVTFQAIVAAVVVALRYPLLELVGASGETLEYAARYLLITIPSLAVMAFGLVGSAVLRAEGDGKRAMFVTLTSGTISMAVDPFMILYLGWGIDGAAWALVLSRVVLAGMALRFAVGTHDLLARPAVFAVKRVAKPFFAVALPAMLTQLAAPFGNYLLTGVIAGFGDNAVAGWAVLNRLTVVAFGGIFSLSGAIGGIFGQNYGAGQFDRLRSTFRDALVFAMGYAFVTWVILAATAEAVVGGFGLAERGQDVYLAFAYVGAGGFMLVGALFVATATFNNLGKPGRSTLINWARDGVFILPAAMLGAGWFAAPGVVYGQTVVSVVVGIIAALWAWHFLRGFGIESGSATLDPAPERP</sequence>
<feature type="transmembrane region" description="Helical" evidence="7">
    <location>
        <begin position="98"/>
        <end position="117"/>
    </location>
</feature>
<keyword evidence="9" id="KW-1185">Reference proteome</keyword>
<gene>
    <name evidence="8" type="ORF">BXY66_0714</name>
</gene>
<dbReference type="Proteomes" id="UP000295673">
    <property type="component" value="Unassembled WGS sequence"/>
</dbReference>
<keyword evidence="5 7" id="KW-1133">Transmembrane helix</keyword>
<dbReference type="InterPro" id="IPR052031">
    <property type="entry name" value="Membrane_Transporter-Flippase"/>
</dbReference>
<evidence type="ECO:0000313" key="8">
    <source>
        <dbReference type="EMBL" id="TCL08676.1"/>
    </source>
</evidence>
<dbReference type="InterPro" id="IPR002528">
    <property type="entry name" value="MATE_fam"/>
</dbReference>
<dbReference type="PANTHER" id="PTHR43549:SF2">
    <property type="entry name" value="MULTIDRUG RESISTANCE PROTEIN NORM-RELATED"/>
    <property type="match status" value="1"/>
</dbReference>
<evidence type="ECO:0000256" key="6">
    <source>
        <dbReference type="ARBA" id="ARBA00023136"/>
    </source>
</evidence>
<evidence type="ECO:0000256" key="5">
    <source>
        <dbReference type="ARBA" id="ARBA00022989"/>
    </source>
</evidence>
<feature type="transmembrane region" description="Helical" evidence="7">
    <location>
        <begin position="52"/>
        <end position="78"/>
    </location>
</feature>
<keyword evidence="2" id="KW-0813">Transport</keyword>
<organism evidence="8 9">
    <name type="scientific">Shimia isoporae</name>
    <dbReference type="NCBI Taxonomy" id="647720"/>
    <lineage>
        <taxon>Bacteria</taxon>
        <taxon>Pseudomonadati</taxon>
        <taxon>Pseudomonadota</taxon>
        <taxon>Alphaproteobacteria</taxon>
        <taxon>Rhodobacterales</taxon>
        <taxon>Roseobacteraceae</taxon>
    </lineage>
</organism>
<feature type="transmembrane region" description="Helical" evidence="7">
    <location>
        <begin position="414"/>
        <end position="433"/>
    </location>
</feature>
<proteinExistence type="predicted"/>
<evidence type="ECO:0000256" key="4">
    <source>
        <dbReference type="ARBA" id="ARBA00022692"/>
    </source>
</evidence>
<dbReference type="NCBIfam" id="TIGR00797">
    <property type="entry name" value="matE"/>
    <property type="match status" value="1"/>
</dbReference>
<dbReference type="GO" id="GO:0015297">
    <property type="term" value="F:antiporter activity"/>
    <property type="evidence" value="ECO:0007669"/>
    <property type="project" value="InterPro"/>
</dbReference>
<dbReference type="InterPro" id="IPR048279">
    <property type="entry name" value="MdtK-like"/>
</dbReference>
<evidence type="ECO:0000256" key="1">
    <source>
        <dbReference type="ARBA" id="ARBA00004429"/>
    </source>
</evidence>
<feature type="transmembrane region" description="Helical" evidence="7">
    <location>
        <begin position="277"/>
        <end position="297"/>
    </location>
</feature>
<dbReference type="OrthoDB" id="9806302at2"/>
<feature type="transmembrane region" description="Helical" evidence="7">
    <location>
        <begin position="317"/>
        <end position="345"/>
    </location>
</feature>
<evidence type="ECO:0000313" key="9">
    <source>
        <dbReference type="Proteomes" id="UP000295673"/>
    </source>
</evidence>
<feature type="transmembrane region" description="Helical" evidence="7">
    <location>
        <begin position="387"/>
        <end position="408"/>
    </location>
</feature>
<feature type="transmembrane region" description="Helical" evidence="7">
    <location>
        <begin position="21"/>
        <end position="40"/>
    </location>
</feature>
<dbReference type="GO" id="GO:0042910">
    <property type="term" value="F:xenobiotic transmembrane transporter activity"/>
    <property type="evidence" value="ECO:0007669"/>
    <property type="project" value="InterPro"/>
</dbReference>
<keyword evidence="4 7" id="KW-0812">Transmembrane</keyword>
<dbReference type="PIRSF" id="PIRSF006603">
    <property type="entry name" value="DinF"/>
    <property type="match status" value="1"/>
</dbReference>
<feature type="transmembrane region" description="Helical" evidence="7">
    <location>
        <begin position="351"/>
        <end position="375"/>
    </location>
</feature>
<comment type="caution">
    <text evidence="8">The sequence shown here is derived from an EMBL/GenBank/DDBJ whole genome shotgun (WGS) entry which is preliminary data.</text>
</comment>
<protein>
    <submittedName>
        <fullName evidence="8">Putative MATE family efflux protein</fullName>
    </submittedName>
</protein>
<keyword evidence="6 7" id="KW-0472">Membrane</keyword>
<evidence type="ECO:0000256" key="7">
    <source>
        <dbReference type="SAM" id="Phobius"/>
    </source>
</evidence>
<dbReference type="RefSeq" id="WP_132858781.1">
    <property type="nucleotide sequence ID" value="NZ_SMGR01000001.1"/>
</dbReference>
<reference evidence="8 9" key="1">
    <citation type="submission" date="2019-03" db="EMBL/GenBank/DDBJ databases">
        <title>Genomic Encyclopedia of Archaeal and Bacterial Type Strains, Phase II (KMG-II): from individual species to whole genera.</title>
        <authorList>
            <person name="Goeker M."/>
        </authorList>
    </citation>
    <scope>NUCLEOTIDE SEQUENCE [LARGE SCALE GENOMIC DNA]</scope>
    <source>
        <strain evidence="8 9">DSM 26433</strain>
    </source>
</reference>
<evidence type="ECO:0000256" key="3">
    <source>
        <dbReference type="ARBA" id="ARBA00022475"/>
    </source>
</evidence>
<keyword evidence="3" id="KW-1003">Cell membrane</keyword>
<feature type="transmembrane region" description="Helical" evidence="7">
    <location>
        <begin position="137"/>
        <end position="157"/>
    </location>
</feature>
<feature type="transmembrane region" description="Helical" evidence="7">
    <location>
        <begin position="236"/>
        <end position="257"/>
    </location>
</feature>
<dbReference type="EMBL" id="SMGR01000001">
    <property type="protein sequence ID" value="TCL08676.1"/>
    <property type="molecule type" value="Genomic_DNA"/>
</dbReference>
<feature type="transmembrane region" description="Helical" evidence="7">
    <location>
        <begin position="196"/>
        <end position="215"/>
    </location>
</feature>
<feature type="transmembrane region" description="Helical" evidence="7">
    <location>
        <begin position="169"/>
        <end position="190"/>
    </location>
</feature>
<dbReference type="GO" id="GO:0005886">
    <property type="term" value="C:plasma membrane"/>
    <property type="evidence" value="ECO:0007669"/>
    <property type="project" value="UniProtKB-SubCell"/>
</dbReference>
<evidence type="ECO:0000256" key="2">
    <source>
        <dbReference type="ARBA" id="ARBA00022448"/>
    </source>
</evidence>